<accession>A0ABV2YGE0</accession>
<evidence type="ECO:0000313" key="3">
    <source>
        <dbReference type="Proteomes" id="UP001550850"/>
    </source>
</evidence>
<gene>
    <name evidence="2" type="ORF">AB0E65_11245</name>
</gene>
<dbReference type="Pfam" id="PF01243">
    <property type="entry name" value="PNPOx_N"/>
    <property type="match status" value="1"/>
</dbReference>
<dbReference type="EMBL" id="JBEZUR010000013">
    <property type="protein sequence ID" value="MEU3554776.1"/>
    <property type="molecule type" value="Genomic_DNA"/>
</dbReference>
<proteinExistence type="predicted"/>
<dbReference type="Gene3D" id="2.30.110.10">
    <property type="entry name" value="Electron Transport, Fmn-binding Protein, Chain A"/>
    <property type="match status" value="1"/>
</dbReference>
<sequence>MTTGEPPRGTERRTRDVLARFAEETDVWVATADAHGTPYLVPLWFVRHDDSFWLATRPATPTARNVGAVRRARMALGDTLDVVLVDGDAEVLTSSQAPEAAADAFTAKTGWDPRKDAREYVWIRVRPLSIEARNGEHEMRGRWVMRDGVWAVTSGRTDAREAGPPVPRPA</sequence>
<name>A0ABV2YGE0_9ACTN</name>
<dbReference type="Proteomes" id="UP001550850">
    <property type="component" value="Unassembled WGS sequence"/>
</dbReference>
<evidence type="ECO:0000259" key="1">
    <source>
        <dbReference type="Pfam" id="PF01243"/>
    </source>
</evidence>
<reference evidence="2 3" key="1">
    <citation type="submission" date="2024-06" db="EMBL/GenBank/DDBJ databases">
        <title>The Natural Products Discovery Center: Release of the First 8490 Sequenced Strains for Exploring Actinobacteria Biosynthetic Diversity.</title>
        <authorList>
            <person name="Kalkreuter E."/>
            <person name="Kautsar S.A."/>
            <person name="Yang D."/>
            <person name="Bader C.D."/>
            <person name="Teijaro C.N."/>
            <person name="Fluegel L."/>
            <person name="Davis C.M."/>
            <person name="Simpson J.R."/>
            <person name="Lauterbach L."/>
            <person name="Steele A.D."/>
            <person name="Gui C."/>
            <person name="Meng S."/>
            <person name="Li G."/>
            <person name="Viehrig K."/>
            <person name="Ye F."/>
            <person name="Su P."/>
            <person name="Kiefer A.F."/>
            <person name="Nichols A."/>
            <person name="Cepeda A.J."/>
            <person name="Yan W."/>
            <person name="Fan B."/>
            <person name="Jiang Y."/>
            <person name="Adhikari A."/>
            <person name="Zheng C.-J."/>
            <person name="Schuster L."/>
            <person name="Cowan T.M."/>
            <person name="Smanski M.J."/>
            <person name="Chevrette M.G."/>
            <person name="De Carvalho L.P.S."/>
            <person name="Shen B."/>
        </authorList>
    </citation>
    <scope>NUCLEOTIDE SEQUENCE [LARGE SCALE GENOMIC DNA]</scope>
    <source>
        <strain evidence="2 3">NPDC038104</strain>
    </source>
</reference>
<feature type="domain" description="Pyridoxamine 5'-phosphate oxidase N-terminal" evidence="1">
    <location>
        <begin position="19"/>
        <end position="130"/>
    </location>
</feature>
<dbReference type="SUPFAM" id="SSF50475">
    <property type="entry name" value="FMN-binding split barrel"/>
    <property type="match status" value="1"/>
</dbReference>
<dbReference type="RefSeq" id="WP_108952403.1">
    <property type="nucleotide sequence ID" value="NZ_BEVZ01000002.1"/>
</dbReference>
<protein>
    <submittedName>
        <fullName evidence="2">Pyridoxamine 5'-phosphate oxidase family protein</fullName>
    </submittedName>
</protein>
<evidence type="ECO:0000313" key="2">
    <source>
        <dbReference type="EMBL" id="MEU3554776.1"/>
    </source>
</evidence>
<dbReference type="InterPro" id="IPR011576">
    <property type="entry name" value="Pyridox_Oxase_N"/>
</dbReference>
<organism evidence="2 3">
    <name type="scientific">Streptomyces fragilis</name>
    <dbReference type="NCBI Taxonomy" id="67301"/>
    <lineage>
        <taxon>Bacteria</taxon>
        <taxon>Bacillati</taxon>
        <taxon>Actinomycetota</taxon>
        <taxon>Actinomycetes</taxon>
        <taxon>Kitasatosporales</taxon>
        <taxon>Streptomycetaceae</taxon>
        <taxon>Streptomyces</taxon>
    </lineage>
</organism>
<keyword evidence="3" id="KW-1185">Reference proteome</keyword>
<comment type="caution">
    <text evidence="2">The sequence shown here is derived from an EMBL/GenBank/DDBJ whole genome shotgun (WGS) entry which is preliminary data.</text>
</comment>
<dbReference type="InterPro" id="IPR012349">
    <property type="entry name" value="Split_barrel_FMN-bd"/>
</dbReference>